<organism evidence="3 4">
    <name type="scientific">Tetrapyrgos nigripes</name>
    <dbReference type="NCBI Taxonomy" id="182062"/>
    <lineage>
        <taxon>Eukaryota</taxon>
        <taxon>Fungi</taxon>
        <taxon>Dikarya</taxon>
        <taxon>Basidiomycota</taxon>
        <taxon>Agaricomycotina</taxon>
        <taxon>Agaricomycetes</taxon>
        <taxon>Agaricomycetidae</taxon>
        <taxon>Agaricales</taxon>
        <taxon>Marasmiineae</taxon>
        <taxon>Marasmiaceae</taxon>
        <taxon>Tetrapyrgos</taxon>
    </lineage>
</organism>
<dbReference type="AlphaFoldDB" id="A0A8H5FE88"/>
<gene>
    <name evidence="3" type="ORF">D9758_017402</name>
</gene>
<dbReference type="GO" id="GO:0003676">
    <property type="term" value="F:nucleic acid binding"/>
    <property type="evidence" value="ECO:0007669"/>
    <property type="project" value="InterPro"/>
</dbReference>
<dbReference type="EMBL" id="JAACJM010000281">
    <property type="protein sequence ID" value="KAF5333880.1"/>
    <property type="molecule type" value="Genomic_DNA"/>
</dbReference>
<accession>A0A8H5FE88</accession>
<name>A0A8H5FE88_9AGAR</name>
<sequence length="323" mass="36755">MVANYRLREAPTNIKWVKGHNGHEGNETADALAGAATDKLQDDAIDLITPPTLRVTGAKLNALTQKLAYTAIRQWKAAKTPQQPRTRTILTLVKSQTQSLFNIIPTDTVIWKSIRSRDLEKKTRYFLWMIANDAYMTGTHWLRENYSPEAKERVICQHDNKTEDITHILVGCKSPGQELIWELAGRLWERKNGTLAWECPALGTIVGAGLAVLKTPKGARKSGEERLWRILIAESAYLIWRMRCERVIRKDNEPFMRREVESRWSFMINEHFQLDAHGKPEIRKKRSKPELSTCHMARATKNGTLGKGATASHGKLRGPLLDK</sequence>
<feature type="region of interest" description="Disordered" evidence="1">
    <location>
        <begin position="295"/>
        <end position="323"/>
    </location>
</feature>
<evidence type="ECO:0000313" key="3">
    <source>
        <dbReference type="EMBL" id="KAF5333880.1"/>
    </source>
</evidence>
<comment type="caution">
    <text evidence="3">The sequence shown here is derived from an EMBL/GenBank/DDBJ whole genome shotgun (WGS) entry which is preliminary data.</text>
</comment>
<dbReference type="InterPro" id="IPR036397">
    <property type="entry name" value="RNaseH_sf"/>
</dbReference>
<reference evidence="3 4" key="1">
    <citation type="journal article" date="2020" name="ISME J.">
        <title>Uncovering the hidden diversity of litter-decomposition mechanisms in mushroom-forming fungi.</title>
        <authorList>
            <person name="Floudas D."/>
            <person name="Bentzer J."/>
            <person name="Ahren D."/>
            <person name="Johansson T."/>
            <person name="Persson P."/>
            <person name="Tunlid A."/>
        </authorList>
    </citation>
    <scope>NUCLEOTIDE SEQUENCE [LARGE SCALE GENOMIC DNA]</scope>
    <source>
        <strain evidence="3 4">CBS 291.85</strain>
    </source>
</reference>
<protein>
    <recommendedName>
        <fullName evidence="2">RNase H type-1 domain-containing protein</fullName>
    </recommendedName>
</protein>
<evidence type="ECO:0000256" key="1">
    <source>
        <dbReference type="SAM" id="MobiDB-lite"/>
    </source>
</evidence>
<dbReference type="SUPFAM" id="SSF53098">
    <property type="entry name" value="Ribonuclease H-like"/>
    <property type="match status" value="1"/>
</dbReference>
<dbReference type="PROSITE" id="PS50879">
    <property type="entry name" value="RNASE_H_1"/>
    <property type="match status" value="1"/>
</dbReference>
<dbReference type="InterPro" id="IPR012337">
    <property type="entry name" value="RNaseH-like_sf"/>
</dbReference>
<keyword evidence="4" id="KW-1185">Reference proteome</keyword>
<evidence type="ECO:0000313" key="4">
    <source>
        <dbReference type="Proteomes" id="UP000559256"/>
    </source>
</evidence>
<dbReference type="InterPro" id="IPR002156">
    <property type="entry name" value="RNaseH_domain"/>
</dbReference>
<dbReference type="Gene3D" id="3.30.420.10">
    <property type="entry name" value="Ribonuclease H-like superfamily/Ribonuclease H"/>
    <property type="match status" value="1"/>
</dbReference>
<evidence type="ECO:0000259" key="2">
    <source>
        <dbReference type="PROSITE" id="PS50879"/>
    </source>
</evidence>
<feature type="domain" description="RNase H type-1" evidence="2">
    <location>
        <begin position="1"/>
        <end position="38"/>
    </location>
</feature>
<dbReference type="GO" id="GO:0004523">
    <property type="term" value="F:RNA-DNA hybrid ribonuclease activity"/>
    <property type="evidence" value="ECO:0007669"/>
    <property type="project" value="InterPro"/>
</dbReference>
<dbReference type="Proteomes" id="UP000559256">
    <property type="component" value="Unassembled WGS sequence"/>
</dbReference>
<dbReference type="OrthoDB" id="2976650at2759"/>
<proteinExistence type="predicted"/>